<keyword evidence="1" id="KW-0472">Membrane</keyword>
<dbReference type="EMBL" id="FNHE01000013">
    <property type="protein sequence ID" value="SDN19189.1"/>
    <property type="molecule type" value="Genomic_DNA"/>
</dbReference>
<proteinExistence type="predicted"/>
<feature type="transmembrane region" description="Helical" evidence="1">
    <location>
        <begin position="16"/>
        <end position="36"/>
    </location>
</feature>
<name>A0A1G9ZCW1_9ACTN</name>
<dbReference type="InterPro" id="IPR000160">
    <property type="entry name" value="GGDEF_dom"/>
</dbReference>
<dbReference type="InterPro" id="IPR050469">
    <property type="entry name" value="Diguanylate_Cyclase"/>
</dbReference>
<dbReference type="SMART" id="SM00267">
    <property type="entry name" value="GGDEF"/>
    <property type="match status" value="1"/>
</dbReference>
<dbReference type="STRING" id="1137991.SAMN05660642_04295"/>
<dbReference type="Pfam" id="PF00990">
    <property type="entry name" value="GGDEF"/>
    <property type="match status" value="1"/>
</dbReference>
<feature type="transmembrane region" description="Helical" evidence="1">
    <location>
        <begin position="116"/>
        <end position="139"/>
    </location>
</feature>
<dbReference type="GO" id="GO:0052621">
    <property type="term" value="F:diguanylate cyclase activity"/>
    <property type="evidence" value="ECO:0007669"/>
    <property type="project" value="TreeGrafter"/>
</dbReference>
<dbReference type="PANTHER" id="PTHR45138:SF24">
    <property type="entry name" value="DIGUANYLATE CYCLASE DGCC-RELATED"/>
    <property type="match status" value="1"/>
</dbReference>
<feature type="transmembrane region" description="Helical" evidence="1">
    <location>
        <begin position="151"/>
        <end position="169"/>
    </location>
</feature>
<dbReference type="PANTHER" id="PTHR45138">
    <property type="entry name" value="REGULATORY COMPONENTS OF SENSORY TRANSDUCTION SYSTEM"/>
    <property type="match status" value="1"/>
</dbReference>
<dbReference type="Gene3D" id="3.30.70.270">
    <property type="match status" value="1"/>
</dbReference>
<evidence type="ECO:0000259" key="2">
    <source>
        <dbReference type="PROSITE" id="PS50887"/>
    </source>
</evidence>
<dbReference type="Proteomes" id="UP000198680">
    <property type="component" value="Unassembled WGS sequence"/>
</dbReference>
<protein>
    <submittedName>
        <fullName evidence="3">Diguanylate cyclase (GGDEF) domain-containing protein</fullName>
    </submittedName>
</protein>
<dbReference type="GO" id="GO:1902201">
    <property type="term" value="P:negative regulation of bacterial-type flagellum-dependent cell motility"/>
    <property type="evidence" value="ECO:0007669"/>
    <property type="project" value="TreeGrafter"/>
</dbReference>
<gene>
    <name evidence="3" type="ORF">SAMN05660642_04295</name>
</gene>
<organism evidence="3 4">
    <name type="scientific">Geodermatophilus siccatus</name>
    <dbReference type="NCBI Taxonomy" id="1137991"/>
    <lineage>
        <taxon>Bacteria</taxon>
        <taxon>Bacillati</taxon>
        <taxon>Actinomycetota</taxon>
        <taxon>Actinomycetes</taxon>
        <taxon>Geodermatophilales</taxon>
        <taxon>Geodermatophilaceae</taxon>
        <taxon>Geodermatophilus</taxon>
    </lineage>
</organism>
<reference evidence="4" key="1">
    <citation type="submission" date="2016-10" db="EMBL/GenBank/DDBJ databases">
        <authorList>
            <person name="Varghese N."/>
            <person name="Submissions S."/>
        </authorList>
    </citation>
    <scope>NUCLEOTIDE SEQUENCE [LARGE SCALE GENOMIC DNA]</scope>
    <source>
        <strain evidence="4">DSM 45419</strain>
    </source>
</reference>
<evidence type="ECO:0000256" key="1">
    <source>
        <dbReference type="SAM" id="Phobius"/>
    </source>
</evidence>
<dbReference type="PROSITE" id="PS50887">
    <property type="entry name" value="GGDEF"/>
    <property type="match status" value="1"/>
</dbReference>
<dbReference type="NCBIfam" id="TIGR00254">
    <property type="entry name" value="GGDEF"/>
    <property type="match status" value="1"/>
</dbReference>
<dbReference type="InterPro" id="IPR043128">
    <property type="entry name" value="Rev_trsase/Diguanyl_cyclase"/>
</dbReference>
<keyword evidence="4" id="KW-1185">Reference proteome</keyword>
<evidence type="ECO:0000313" key="4">
    <source>
        <dbReference type="Proteomes" id="UP000198680"/>
    </source>
</evidence>
<feature type="domain" description="GGDEF" evidence="2">
    <location>
        <begin position="211"/>
        <end position="346"/>
    </location>
</feature>
<dbReference type="GO" id="GO:0043709">
    <property type="term" value="P:cell adhesion involved in single-species biofilm formation"/>
    <property type="evidence" value="ECO:0007669"/>
    <property type="project" value="TreeGrafter"/>
</dbReference>
<keyword evidence="1" id="KW-1133">Transmembrane helix</keyword>
<keyword evidence="1" id="KW-0812">Transmembrane</keyword>
<dbReference type="SUPFAM" id="SSF55073">
    <property type="entry name" value="Nucleotide cyclase"/>
    <property type="match status" value="1"/>
</dbReference>
<dbReference type="AlphaFoldDB" id="A0A1G9ZCW1"/>
<evidence type="ECO:0000313" key="3">
    <source>
        <dbReference type="EMBL" id="SDN19189.1"/>
    </source>
</evidence>
<feature type="transmembrane region" description="Helical" evidence="1">
    <location>
        <begin position="48"/>
        <end position="68"/>
    </location>
</feature>
<accession>A0A1G9ZCW1</accession>
<dbReference type="CDD" id="cd01949">
    <property type="entry name" value="GGDEF"/>
    <property type="match status" value="1"/>
</dbReference>
<dbReference type="InterPro" id="IPR029787">
    <property type="entry name" value="Nucleotide_cyclase"/>
</dbReference>
<sequence length="362" mass="37191">MGFADSLRAREPRASAHSIVLIMGVSTVVLALLTTFGPNSVSSATRAASWAGVAALAATIVLCVLVPAERLDRRGAFPLIGVGGVLLTCVLNVLTVDPSAGGQAFLAFPVLWAASHLRWAAVALVTGAAVVGNGVTQLLLQPVEPAMHDQLVIGTVLVVASVILVRTASTQDRLVAALQQQADVDPLTGLVTRRVLDDALSGALERDPTGTGTALVLLDVDSFKLINDAHGHPVGDDALVHLSGLVRRQVRAGDAVVGRLGGDELALLLPGCTAGTAARRARELVETVRASPLPRADGDALPLSISVGVAHAPLHAASVRELYAAADAALYQAKRAGRDRVEVAVSPVPGPADGLPRQRSAP</sequence>
<dbReference type="GO" id="GO:0005886">
    <property type="term" value="C:plasma membrane"/>
    <property type="evidence" value="ECO:0007669"/>
    <property type="project" value="TreeGrafter"/>
</dbReference>
<dbReference type="RefSeq" id="WP_245700637.1">
    <property type="nucleotide sequence ID" value="NZ_FNHE01000013.1"/>
</dbReference>
<feature type="transmembrane region" description="Helical" evidence="1">
    <location>
        <begin position="75"/>
        <end position="96"/>
    </location>
</feature>